<comment type="caution">
    <text evidence="1">The sequence shown here is derived from an EMBL/GenBank/DDBJ whole genome shotgun (WGS) entry which is preliminary data.</text>
</comment>
<gene>
    <name evidence="1" type="ORF">EH244_27865</name>
</gene>
<dbReference type="RefSeq" id="WP_148101332.1">
    <property type="nucleotide sequence ID" value="NZ_RQXU01000027.1"/>
</dbReference>
<evidence type="ECO:0000313" key="2">
    <source>
        <dbReference type="Proteomes" id="UP000271590"/>
    </source>
</evidence>
<reference evidence="1 2" key="1">
    <citation type="submission" date="2018-11" db="EMBL/GenBank/DDBJ databases">
        <title>The genome of Variovorax sp T529.</title>
        <authorList>
            <person name="Gao J."/>
        </authorList>
    </citation>
    <scope>NUCLEOTIDE SEQUENCE [LARGE SCALE GENOMIC DNA]</scope>
    <source>
        <strain evidence="1 2">T529</strain>
    </source>
</reference>
<evidence type="ECO:0000313" key="1">
    <source>
        <dbReference type="EMBL" id="RRH81912.1"/>
    </source>
</evidence>
<accession>A0A3P3E8G5</accession>
<dbReference type="Proteomes" id="UP000271590">
    <property type="component" value="Unassembled WGS sequence"/>
</dbReference>
<dbReference type="AlphaFoldDB" id="A0A3P3E8G5"/>
<name>A0A3P3E8G5_9BURK</name>
<organism evidence="1 2">
    <name type="scientific">Variovorax beijingensis</name>
    <dbReference type="NCBI Taxonomy" id="2496117"/>
    <lineage>
        <taxon>Bacteria</taxon>
        <taxon>Pseudomonadati</taxon>
        <taxon>Pseudomonadota</taxon>
        <taxon>Betaproteobacteria</taxon>
        <taxon>Burkholderiales</taxon>
        <taxon>Comamonadaceae</taxon>
        <taxon>Variovorax</taxon>
    </lineage>
</organism>
<proteinExistence type="predicted"/>
<protein>
    <submittedName>
        <fullName evidence="1">Uncharacterized protein</fullName>
    </submittedName>
</protein>
<dbReference type="EMBL" id="RQXU01000027">
    <property type="protein sequence ID" value="RRH81912.1"/>
    <property type="molecule type" value="Genomic_DNA"/>
</dbReference>
<sequence length="104" mass="11370">MLRRAVNPVYITSIDEIDSSRFFRNQLRFIENSPTTGTIVNANLTSLNNRPASGRTFVRVSFCGGRSLTSSKLHSQLNSLPAIPASLWLGQHYEDQPHPGGGGA</sequence>